<dbReference type="Proteomes" id="UP001148737">
    <property type="component" value="Unassembled WGS sequence"/>
</dbReference>
<evidence type="ECO:0000313" key="2">
    <source>
        <dbReference type="Proteomes" id="UP001148737"/>
    </source>
</evidence>
<comment type="caution">
    <text evidence="1">The sequence shown here is derived from an EMBL/GenBank/DDBJ whole genome shotgun (WGS) entry which is preliminary data.</text>
</comment>
<proteinExistence type="predicted"/>
<dbReference type="EMBL" id="JANAKD010001348">
    <property type="protein sequence ID" value="KAJ3480431.1"/>
    <property type="molecule type" value="Genomic_DNA"/>
</dbReference>
<protein>
    <submittedName>
        <fullName evidence="1">Uncharacterized protein</fullName>
    </submittedName>
</protein>
<sequence length="170" mass="19489">MQEMVINRRASIGVTPLYALLEYCYDIEIEDKVLEIPEVRELEILGADMVFITNDIVSYRKEETATLPDNIIAIARLQGMSAQEAFDAAGALLDDLYCQWELVEKRATSLRTGNSLHLQKYINGIKNIVRANLYWSFDTDRYMKNPTAVLKTNKMEVLMEPAYLQAFRDA</sequence>
<keyword evidence="2" id="KW-1185">Reference proteome</keyword>
<organism evidence="1 2">
    <name type="scientific">Lecanicillium saksenae</name>
    <dbReference type="NCBI Taxonomy" id="468837"/>
    <lineage>
        <taxon>Eukaryota</taxon>
        <taxon>Fungi</taxon>
        <taxon>Dikarya</taxon>
        <taxon>Ascomycota</taxon>
        <taxon>Pezizomycotina</taxon>
        <taxon>Sordariomycetes</taxon>
        <taxon>Hypocreomycetidae</taxon>
        <taxon>Hypocreales</taxon>
        <taxon>Cordycipitaceae</taxon>
        <taxon>Lecanicillium</taxon>
    </lineage>
</organism>
<name>A0ACC1QLJ8_9HYPO</name>
<evidence type="ECO:0000313" key="1">
    <source>
        <dbReference type="EMBL" id="KAJ3480431.1"/>
    </source>
</evidence>
<reference evidence="1" key="1">
    <citation type="submission" date="2022-07" db="EMBL/GenBank/DDBJ databases">
        <title>Genome Sequence of Lecanicillium saksenae.</title>
        <authorList>
            <person name="Buettner E."/>
        </authorList>
    </citation>
    <scope>NUCLEOTIDE SEQUENCE</scope>
    <source>
        <strain evidence="1">VT-O1</strain>
    </source>
</reference>
<gene>
    <name evidence="1" type="ORF">NLG97_g8075</name>
</gene>
<accession>A0ACC1QLJ8</accession>